<evidence type="ECO:0000256" key="2">
    <source>
        <dbReference type="ARBA" id="ARBA00001933"/>
    </source>
</evidence>
<dbReference type="CDD" id="cd00430">
    <property type="entry name" value="PLPDE_III_AR"/>
    <property type="match status" value="1"/>
</dbReference>
<comment type="caution">
    <text evidence="11">The sequence shown here is derived from an EMBL/GenBank/DDBJ whole genome shotgun (WGS) entry which is preliminary data.</text>
</comment>
<dbReference type="SMART" id="SM01005">
    <property type="entry name" value="Ala_racemase_C"/>
    <property type="match status" value="1"/>
</dbReference>
<dbReference type="InterPro" id="IPR001608">
    <property type="entry name" value="Ala_racemase_N"/>
</dbReference>
<dbReference type="NCBIfam" id="TIGR00492">
    <property type="entry name" value="alr"/>
    <property type="match status" value="1"/>
</dbReference>
<dbReference type="PROSITE" id="PS00395">
    <property type="entry name" value="ALANINE_RACEMASE"/>
    <property type="match status" value="1"/>
</dbReference>
<evidence type="ECO:0000256" key="3">
    <source>
        <dbReference type="ARBA" id="ARBA00007880"/>
    </source>
</evidence>
<evidence type="ECO:0000256" key="5">
    <source>
        <dbReference type="ARBA" id="ARBA00022898"/>
    </source>
</evidence>
<feature type="binding site" evidence="7 9">
    <location>
        <position position="129"/>
    </location>
    <ligand>
        <name>substrate</name>
    </ligand>
</feature>
<keyword evidence="5 7" id="KW-0663">Pyridoxal phosphate</keyword>
<dbReference type="Proteomes" id="UP001155128">
    <property type="component" value="Unassembled WGS sequence"/>
</dbReference>
<sequence>MAHRPLKLIVHAEALRHNWRALRDAAGVETGAAIKADGYGLGARPVMETLFDEGARDFFVATWNEAEQLGALPEGARLGVFHGVGPDDGAAAASSPARPVLNSVMQVQRWRAIAPDRPCDVMVETGMNRLGVGMDELGELDGLRIDTLHSHMACADEPEHPLNAQQLSRFREAKAQVAARRYSLANSAAICLGEDYAFDLVRPGIALYGGIPVAAMAGMIEPVVEVQAQVLQLRLLKAGDAIGYNATFTADRDTPVAILNLGYADGFPRNMSGKGHARIAGRKLPLLGRVSMDLVAVDVTHANTDLREGDWMRVDYDVCSIAREAGISQYEALTGLGDRFERVWKD</sequence>
<proteinExistence type="inferred from homology"/>
<dbReference type="Gene3D" id="3.20.20.10">
    <property type="entry name" value="Alanine racemase"/>
    <property type="match status" value="1"/>
</dbReference>
<dbReference type="GO" id="GO:0030632">
    <property type="term" value="P:D-alanine biosynthetic process"/>
    <property type="evidence" value="ECO:0007669"/>
    <property type="project" value="UniProtKB-UniRule"/>
</dbReference>
<comment type="function">
    <text evidence="7">Catalyzes the interconversion of L-alanine and D-alanine. May also act on other amino acids.</text>
</comment>
<dbReference type="SUPFAM" id="SSF50621">
    <property type="entry name" value="Alanine racemase C-terminal domain-like"/>
    <property type="match status" value="1"/>
</dbReference>
<feature type="domain" description="Alanine racemase C-terminal" evidence="10">
    <location>
        <begin position="223"/>
        <end position="345"/>
    </location>
</feature>
<dbReference type="PANTHER" id="PTHR30511">
    <property type="entry name" value="ALANINE RACEMASE"/>
    <property type="match status" value="1"/>
</dbReference>
<organism evidence="11 12">
    <name type="scientific">Sphingomicrobium sediminis</name>
    <dbReference type="NCBI Taxonomy" id="2950949"/>
    <lineage>
        <taxon>Bacteria</taxon>
        <taxon>Pseudomonadati</taxon>
        <taxon>Pseudomonadota</taxon>
        <taxon>Alphaproteobacteria</taxon>
        <taxon>Sphingomonadales</taxon>
        <taxon>Sphingomonadaceae</taxon>
        <taxon>Sphingomicrobium</taxon>
    </lineage>
</organism>
<comment type="catalytic activity">
    <reaction evidence="1 7">
        <text>L-alanine = D-alanine</text>
        <dbReference type="Rhea" id="RHEA:20249"/>
        <dbReference type="ChEBI" id="CHEBI:57416"/>
        <dbReference type="ChEBI" id="CHEBI:57972"/>
        <dbReference type="EC" id="5.1.1.1"/>
    </reaction>
</comment>
<evidence type="ECO:0000256" key="9">
    <source>
        <dbReference type="PIRSR" id="PIRSR600821-52"/>
    </source>
</evidence>
<evidence type="ECO:0000256" key="7">
    <source>
        <dbReference type="HAMAP-Rule" id="MF_01201"/>
    </source>
</evidence>
<dbReference type="RefSeq" id="WP_252113084.1">
    <property type="nucleotide sequence ID" value="NZ_JAMSHT010000001.1"/>
</dbReference>
<keyword evidence="6 7" id="KW-0413">Isomerase</keyword>
<comment type="pathway">
    <text evidence="7">Amino-acid biosynthesis; D-alanine biosynthesis; D-alanine from L-alanine: step 1/1.</text>
</comment>
<dbReference type="InterPro" id="IPR029066">
    <property type="entry name" value="PLP-binding_barrel"/>
</dbReference>
<evidence type="ECO:0000259" key="10">
    <source>
        <dbReference type="SMART" id="SM01005"/>
    </source>
</evidence>
<evidence type="ECO:0000313" key="12">
    <source>
        <dbReference type="Proteomes" id="UP001155128"/>
    </source>
</evidence>
<dbReference type="InterPro" id="IPR011079">
    <property type="entry name" value="Ala_racemase_C"/>
</dbReference>
<dbReference type="Pfam" id="PF01168">
    <property type="entry name" value="Ala_racemase_N"/>
    <property type="match status" value="1"/>
</dbReference>
<feature type="active site" description="Proton acceptor; specific for L-alanine" evidence="7">
    <location>
        <position position="244"/>
    </location>
</feature>
<comment type="similarity">
    <text evidence="3 7">Belongs to the alanine racemase family.</text>
</comment>
<protein>
    <recommendedName>
        <fullName evidence="4 7">Alanine racemase</fullName>
        <ecNumber evidence="4 7">5.1.1.1</ecNumber>
    </recommendedName>
</protein>
<evidence type="ECO:0000256" key="4">
    <source>
        <dbReference type="ARBA" id="ARBA00013089"/>
    </source>
</evidence>
<feature type="binding site" evidence="7 9">
    <location>
        <position position="292"/>
    </location>
    <ligand>
        <name>substrate</name>
    </ligand>
</feature>
<dbReference type="InterPro" id="IPR009006">
    <property type="entry name" value="Ala_racemase/Decarboxylase_C"/>
</dbReference>
<name>A0A9X2EGX2_9SPHN</name>
<dbReference type="InterPro" id="IPR020622">
    <property type="entry name" value="Ala_racemase_pyridoxalP-BS"/>
</dbReference>
<dbReference type="EMBL" id="JAMSHT010000001">
    <property type="protein sequence ID" value="MCM8557211.1"/>
    <property type="molecule type" value="Genomic_DNA"/>
</dbReference>
<evidence type="ECO:0000256" key="8">
    <source>
        <dbReference type="PIRSR" id="PIRSR600821-50"/>
    </source>
</evidence>
<keyword evidence="12" id="KW-1185">Reference proteome</keyword>
<dbReference type="GO" id="GO:0008784">
    <property type="term" value="F:alanine racemase activity"/>
    <property type="evidence" value="ECO:0007669"/>
    <property type="project" value="UniProtKB-UniRule"/>
</dbReference>
<evidence type="ECO:0000256" key="6">
    <source>
        <dbReference type="ARBA" id="ARBA00023235"/>
    </source>
</evidence>
<accession>A0A9X2EGX2</accession>
<dbReference type="GO" id="GO:0005829">
    <property type="term" value="C:cytosol"/>
    <property type="evidence" value="ECO:0007669"/>
    <property type="project" value="TreeGrafter"/>
</dbReference>
<dbReference type="Gene3D" id="2.40.37.10">
    <property type="entry name" value="Lyase, Ornithine Decarboxylase, Chain A, domain 1"/>
    <property type="match status" value="1"/>
</dbReference>
<dbReference type="Pfam" id="PF00842">
    <property type="entry name" value="Ala_racemase_C"/>
    <property type="match status" value="1"/>
</dbReference>
<comment type="cofactor">
    <cofactor evidence="2 7 8">
        <name>pyridoxal 5'-phosphate</name>
        <dbReference type="ChEBI" id="CHEBI:597326"/>
    </cofactor>
</comment>
<dbReference type="InterPro" id="IPR000821">
    <property type="entry name" value="Ala_racemase"/>
</dbReference>
<reference evidence="11" key="1">
    <citation type="submission" date="2022-06" db="EMBL/GenBank/DDBJ databases">
        <title>Sphingomicrobium sedimins sp. nov., a marine bacterium isolated from tidal flat.</title>
        <authorList>
            <person name="Kim C.-H."/>
            <person name="Yoo Y."/>
            <person name="Kim J.-J."/>
        </authorList>
    </citation>
    <scope>NUCLEOTIDE SEQUENCE</scope>
    <source>
        <strain evidence="11">GRR-S6-50</strain>
    </source>
</reference>
<dbReference type="SUPFAM" id="SSF51419">
    <property type="entry name" value="PLP-binding barrel"/>
    <property type="match status" value="1"/>
</dbReference>
<dbReference type="EC" id="5.1.1.1" evidence="4 7"/>
<dbReference type="HAMAP" id="MF_01201">
    <property type="entry name" value="Ala_racemase"/>
    <property type="match status" value="1"/>
</dbReference>
<gene>
    <name evidence="11" type="primary">alr</name>
    <name evidence="11" type="ORF">NDO55_05180</name>
</gene>
<dbReference type="GO" id="GO:0030170">
    <property type="term" value="F:pyridoxal phosphate binding"/>
    <property type="evidence" value="ECO:0007669"/>
    <property type="project" value="UniProtKB-UniRule"/>
</dbReference>
<feature type="modified residue" description="N6-(pyridoxal phosphate)lysine" evidence="7 8">
    <location>
        <position position="35"/>
    </location>
</feature>
<dbReference type="AlphaFoldDB" id="A0A9X2EGX2"/>
<dbReference type="PANTHER" id="PTHR30511:SF0">
    <property type="entry name" value="ALANINE RACEMASE, CATABOLIC-RELATED"/>
    <property type="match status" value="1"/>
</dbReference>
<dbReference type="PRINTS" id="PR00992">
    <property type="entry name" value="ALARACEMASE"/>
</dbReference>
<feature type="active site" description="Proton acceptor; specific for D-alanine" evidence="7">
    <location>
        <position position="35"/>
    </location>
</feature>
<evidence type="ECO:0000313" key="11">
    <source>
        <dbReference type="EMBL" id="MCM8557211.1"/>
    </source>
</evidence>
<evidence type="ECO:0000256" key="1">
    <source>
        <dbReference type="ARBA" id="ARBA00000316"/>
    </source>
</evidence>